<feature type="region of interest" description="Disordered" evidence="2">
    <location>
        <begin position="267"/>
        <end position="311"/>
    </location>
</feature>
<dbReference type="GeneID" id="100908766"/>
<gene>
    <name evidence="4" type="primary">LOC100908766</name>
</gene>
<dbReference type="RefSeq" id="XP_003738571.1">
    <property type="nucleotide sequence ID" value="XM_003738523.2"/>
</dbReference>
<name>A0AAJ6QN85_9ACAR</name>
<organism evidence="3 4">
    <name type="scientific">Galendromus occidentalis</name>
    <name type="common">western predatory mite</name>
    <dbReference type="NCBI Taxonomy" id="34638"/>
    <lineage>
        <taxon>Eukaryota</taxon>
        <taxon>Metazoa</taxon>
        <taxon>Ecdysozoa</taxon>
        <taxon>Arthropoda</taxon>
        <taxon>Chelicerata</taxon>
        <taxon>Arachnida</taxon>
        <taxon>Acari</taxon>
        <taxon>Parasitiformes</taxon>
        <taxon>Mesostigmata</taxon>
        <taxon>Gamasina</taxon>
        <taxon>Phytoseioidea</taxon>
        <taxon>Phytoseiidae</taxon>
        <taxon>Typhlodrominae</taxon>
        <taxon>Galendromus</taxon>
    </lineage>
</organism>
<feature type="compositionally biased region" description="Basic and acidic residues" evidence="2">
    <location>
        <begin position="290"/>
        <end position="304"/>
    </location>
</feature>
<dbReference type="AlphaFoldDB" id="A0AAJ6QN85"/>
<evidence type="ECO:0000256" key="1">
    <source>
        <dbReference type="SAM" id="Coils"/>
    </source>
</evidence>
<reference evidence="4" key="1">
    <citation type="submission" date="2025-08" db="UniProtKB">
        <authorList>
            <consortium name="RefSeq"/>
        </authorList>
    </citation>
    <scope>IDENTIFICATION</scope>
</reference>
<feature type="region of interest" description="Disordered" evidence="2">
    <location>
        <begin position="70"/>
        <end position="108"/>
    </location>
</feature>
<feature type="compositionally biased region" description="Polar residues" evidence="2">
    <location>
        <begin position="82"/>
        <end position="98"/>
    </location>
</feature>
<keyword evidence="3" id="KW-1185">Reference proteome</keyword>
<sequence>MSLDDLSKEDAMDLLQQTRYELERCKKSLAFKESLLVDLEFEVSDLARENQQLRSDVKCHRHQEMRRKSLELGNSIYEDTPRTQPQSWNPDTPQNLEGSNRLPDRAKSPATCKKCRLSDIERSDLTSVIEELHDEKERLTKLNQRLLRTLDSKSAQLEEISADASKEKALRRTLEASIEFLTVEKELVERDLRDFRESSLPFARLSDVTNRGMSLGSSLGEELGLGNGKSISGERKFSLPANWNLDDIEHDGISSFDNLDDLGARKSFPEASKPSGINRIPLHDIDEENHEPKKIGAKRERSNQDEVENDCEDQLENLPTESQTPVTCLGWRSLVCMPYRRLLKRKRH</sequence>
<keyword evidence="1" id="KW-0175">Coiled coil</keyword>
<feature type="coiled-coil region" evidence="1">
    <location>
        <begin position="36"/>
        <end position="63"/>
    </location>
</feature>
<dbReference type="KEGG" id="goe:100908766"/>
<proteinExistence type="predicted"/>
<protein>
    <submittedName>
        <fullName evidence="4">Uncharacterized protein LOC100908766</fullName>
    </submittedName>
</protein>
<dbReference type="Proteomes" id="UP000694867">
    <property type="component" value="Unplaced"/>
</dbReference>
<evidence type="ECO:0000256" key="2">
    <source>
        <dbReference type="SAM" id="MobiDB-lite"/>
    </source>
</evidence>
<evidence type="ECO:0000313" key="4">
    <source>
        <dbReference type="RefSeq" id="XP_003738571.1"/>
    </source>
</evidence>
<accession>A0AAJ6QN85</accession>
<feature type="coiled-coil region" evidence="1">
    <location>
        <begin position="122"/>
        <end position="198"/>
    </location>
</feature>
<evidence type="ECO:0000313" key="3">
    <source>
        <dbReference type="Proteomes" id="UP000694867"/>
    </source>
</evidence>